<dbReference type="Proteomes" id="UP000294360">
    <property type="component" value="Chromosome"/>
</dbReference>
<dbReference type="OrthoDB" id="8452921at2"/>
<keyword evidence="1" id="KW-0732">Signal</keyword>
<dbReference type="KEGG" id="mtun:MTUNDRAET4_3700"/>
<protein>
    <recommendedName>
        <fullName evidence="4">Porin</fullName>
    </recommendedName>
</protein>
<dbReference type="RefSeq" id="WP_134491358.1">
    <property type="nucleotide sequence ID" value="NZ_CP139089.1"/>
</dbReference>
<proteinExistence type="predicted"/>
<feature type="signal peptide" evidence="1">
    <location>
        <begin position="1"/>
        <end position="37"/>
    </location>
</feature>
<gene>
    <name evidence="2" type="ORF">MTUNDRAET4_3700</name>
</gene>
<organism evidence="2 3">
    <name type="scientific">Methylocella tundrae</name>
    <dbReference type="NCBI Taxonomy" id="227605"/>
    <lineage>
        <taxon>Bacteria</taxon>
        <taxon>Pseudomonadati</taxon>
        <taxon>Pseudomonadota</taxon>
        <taxon>Alphaproteobacteria</taxon>
        <taxon>Hyphomicrobiales</taxon>
        <taxon>Beijerinckiaceae</taxon>
        <taxon>Methylocella</taxon>
    </lineage>
</organism>
<reference evidence="2 3" key="1">
    <citation type="submission" date="2019-03" db="EMBL/GenBank/DDBJ databases">
        <authorList>
            <person name="Kox A.R. M."/>
        </authorList>
    </citation>
    <scope>NUCLEOTIDE SEQUENCE [LARGE SCALE GENOMIC DNA]</scope>
    <source>
        <strain evidence="2">MTUNDRAET4 annotated genome</strain>
    </source>
</reference>
<sequence length="119" mass="12478">MSILAAGASGAQSPRPAKKWAYGLVLLSALGAQGAAAADLGYGPRSYAPPPPPPPAPPSYAFATDPRCSVVPMPQLDLVGDTARFRATAVCQSRGLYADSVIFPEPPVLYRGYNYGRER</sequence>
<dbReference type="EMBL" id="LR536450">
    <property type="protein sequence ID" value="VFU10587.1"/>
    <property type="molecule type" value="Genomic_DNA"/>
</dbReference>
<feature type="chain" id="PRO_5020959790" description="Porin" evidence="1">
    <location>
        <begin position="38"/>
        <end position="119"/>
    </location>
</feature>
<dbReference type="AlphaFoldDB" id="A0A4U8Z5I0"/>
<evidence type="ECO:0000313" key="2">
    <source>
        <dbReference type="EMBL" id="VFU10587.1"/>
    </source>
</evidence>
<evidence type="ECO:0000313" key="3">
    <source>
        <dbReference type="Proteomes" id="UP000294360"/>
    </source>
</evidence>
<accession>A0A4U8Z5I0</accession>
<evidence type="ECO:0000256" key="1">
    <source>
        <dbReference type="SAM" id="SignalP"/>
    </source>
</evidence>
<evidence type="ECO:0008006" key="4">
    <source>
        <dbReference type="Google" id="ProtNLM"/>
    </source>
</evidence>
<name>A0A4U8Z5I0_METTU</name>